<comment type="caution">
    <text evidence="7">The sequence shown here is derived from an EMBL/GenBank/DDBJ whole genome shotgun (WGS) entry which is preliminary data.</text>
</comment>
<evidence type="ECO:0000313" key="7">
    <source>
        <dbReference type="EMBL" id="KNZ50110.1"/>
    </source>
</evidence>
<keyword evidence="3 5" id="KW-1133">Transmembrane helix</keyword>
<dbReference type="Proteomes" id="UP000037035">
    <property type="component" value="Unassembled WGS sequence"/>
</dbReference>
<feature type="transmembrane region" description="Helical" evidence="5">
    <location>
        <begin position="6"/>
        <end position="29"/>
    </location>
</feature>
<evidence type="ECO:0000256" key="2">
    <source>
        <dbReference type="ARBA" id="ARBA00022692"/>
    </source>
</evidence>
<evidence type="ECO:0000259" key="6">
    <source>
        <dbReference type="Pfam" id="PF04547"/>
    </source>
</evidence>
<dbReference type="PANTHER" id="PTHR12308">
    <property type="entry name" value="ANOCTAMIN"/>
    <property type="match status" value="1"/>
</dbReference>
<dbReference type="PANTHER" id="PTHR12308:SF73">
    <property type="entry name" value="ANOCTAMIN"/>
    <property type="match status" value="1"/>
</dbReference>
<feature type="transmembrane region" description="Helical" evidence="5">
    <location>
        <begin position="293"/>
        <end position="315"/>
    </location>
</feature>
<keyword evidence="4 5" id="KW-0472">Membrane</keyword>
<dbReference type="VEuPathDB" id="FungiDB:VP01_4597g1"/>
<proteinExistence type="predicted"/>
<dbReference type="AlphaFoldDB" id="A0A0L6UQI9"/>
<dbReference type="GO" id="GO:0005254">
    <property type="term" value="F:chloride channel activity"/>
    <property type="evidence" value="ECO:0007669"/>
    <property type="project" value="TreeGrafter"/>
</dbReference>
<organism evidence="7 8">
    <name type="scientific">Puccinia sorghi</name>
    <dbReference type="NCBI Taxonomy" id="27349"/>
    <lineage>
        <taxon>Eukaryota</taxon>
        <taxon>Fungi</taxon>
        <taxon>Dikarya</taxon>
        <taxon>Basidiomycota</taxon>
        <taxon>Pucciniomycotina</taxon>
        <taxon>Pucciniomycetes</taxon>
        <taxon>Pucciniales</taxon>
        <taxon>Pucciniaceae</taxon>
        <taxon>Puccinia</taxon>
    </lineage>
</organism>
<dbReference type="STRING" id="27349.A0A0L6UQI9"/>
<gene>
    <name evidence="7" type="ORF">VP01_4597g1</name>
</gene>
<dbReference type="GO" id="GO:0032541">
    <property type="term" value="C:cortical endoplasmic reticulum"/>
    <property type="evidence" value="ECO:0007669"/>
    <property type="project" value="TreeGrafter"/>
</dbReference>
<evidence type="ECO:0000256" key="5">
    <source>
        <dbReference type="SAM" id="Phobius"/>
    </source>
</evidence>
<protein>
    <recommendedName>
        <fullName evidence="6">Anoctamin transmembrane domain-containing protein</fullName>
    </recommendedName>
</protein>
<evidence type="ECO:0000256" key="1">
    <source>
        <dbReference type="ARBA" id="ARBA00004141"/>
    </source>
</evidence>
<feature type="transmembrane region" description="Helical" evidence="5">
    <location>
        <begin position="210"/>
        <end position="235"/>
    </location>
</feature>
<dbReference type="InterPro" id="IPR049452">
    <property type="entry name" value="Anoctamin_TM"/>
</dbReference>
<dbReference type="GO" id="GO:0016020">
    <property type="term" value="C:membrane"/>
    <property type="evidence" value="ECO:0007669"/>
    <property type="project" value="UniProtKB-SubCell"/>
</dbReference>
<reference evidence="7 8" key="1">
    <citation type="submission" date="2015-08" db="EMBL/GenBank/DDBJ databases">
        <title>Next Generation Sequencing and Analysis of the Genome of Puccinia sorghi L Schw, the Causal Agent of Maize Common Rust.</title>
        <authorList>
            <person name="Rochi L."/>
            <person name="Burguener G."/>
            <person name="Darino M."/>
            <person name="Turjanski A."/>
            <person name="Kreff E."/>
            <person name="Dieguez M.J."/>
            <person name="Sacco F."/>
        </authorList>
    </citation>
    <scope>NUCLEOTIDE SEQUENCE [LARGE SCALE GENOMIC DNA]</scope>
    <source>
        <strain evidence="7 8">RO10H11247</strain>
    </source>
</reference>
<dbReference type="Pfam" id="PF04547">
    <property type="entry name" value="Anoctamin"/>
    <property type="match status" value="1"/>
</dbReference>
<accession>A0A0L6UQI9</accession>
<comment type="subcellular location">
    <subcellularLocation>
        <location evidence="1">Membrane</location>
        <topology evidence="1">Multi-pass membrane protein</topology>
    </subcellularLocation>
</comment>
<evidence type="ECO:0000313" key="8">
    <source>
        <dbReference type="Proteomes" id="UP000037035"/>
    </source>
</evidence>
<keyword evidence="8" id="KW-1185">Reference proteome</keyword>
<feature type="domain" description="Anoctamin transmembrane" evidence="6">
    <location>
        <begin position="6"/>
        <end position="322"/>
    </location>
</feature>
<keyword evidence="2 5" id="KW-0812">Transmembrane</keyword>
<dbReference type="InterPro" id="IPR007632">
    <property type="entry name" value="Anoctamin"/>
</dbReference>
<evidence type="ECO:0000256" key="4">
    <source>
        <dbReference type="ARBA" id="ARBA00023136"/>
    </source>
</evidence>
<dbReference type="OrthoDB" id="296386at2759"/>
<sequence length="396" mass="45471">VHGLVAYAGLVLTAFIYVPFGVILVPYLAGLTHRFMKQDSIHLEGSPDLYLNTRALDFSTYSINTTRLYEQLFAYQVTNQIVDTFSEVGLPYLLKIASFRWNKLRVDRQEKRRLNEKSAEKVPRPANSTDAPDEHELLERLREEANLPEYRLFVEYAEMAIQFGYVVLWTVVWPISPLFSFVNNFFELRTDAIKLTKHSRRPIPARCDSIGPWLEVLSTLTWLGVIINALLVHLFQPSANQIGSTVKHTEDKTTSPETIVADLFTAAIVQSNMAGVGGCEEGDRGLYERLGPILLSALIPVLVSEHGFFLMRFFIREAVSRLQWKDSPAALKQMRADWELKQSFVDRLDLQENRSPGFDYFLKNDDLCLDPKHPDFSFWHRDDPALQEINRLMKTD</sequence>
<dbReference type="EMBL" id="LAVV01009720">
    <property type="protein sequence ID" value="KNZ50110.1"/>
    <property type="molecule type" value="Genomic_DNA"/>
</dbReference>
<feature type="non-terminal residue" evidence="7">
    <location>
        <position position="1"/>
    </location>
</feature>
<evidence type="ECO:0000256" key="3">
    <source>
        <dbReference type="ARBA" id="ARBA00022989"/>
    </source>
</evidence>
<name>A0A0L6UQI9_9BASI</name>